<evidence type="ECO:0000256" key="8">
    <source>
        <dbReference type="ARBA" id="ARBA00023004"/>
    </source>
</evidence>
<accession>A0A2Z6IGS5</accession>
<dbReference type="SUPFAM" id="SSF56281">
    <property type="entry name" value="Metallo-hydrolase/oxidoreductase"/>
    <property type="match status" value="1"/>
</dbReference>
<dbReference type="EMBL" id="AP018795">
    <property type="protein sequence ID" value="BBF64918.1"/>
    <property type="molecule type" value="Genomic_DNA"/>
</dbReference>
<dbReference type="GO" id="GO:0070813">
    <property type="term" value="P:hydrogen sulfide metabolic process"/>
    <property type="evidence" value="ECO:0007669"/>
    <property type="project" value="TreeGrafter"/>
</dbReference>
<dbReference type="KEGG" id="afj:AFERRID_11360"/>
<evidence type="ECO:0000256" key="7">
    <source>
        <dbReference type="ARBA" id="ARBA00023002"/>
    </source>
</evidence>
<gene>
    <name evidence="9" type="ORF">AFERRID_11360</name>
</gene>
<evidence type="ECO:0000313" key="10">
    <source>
        <dbReference type="Proteomes" id="UP000280188"/>
    </source>
</evidence>
<evidence type="ECO:0000256" key="6">
    <source>
        <dbReference type="ARBA" id="ARBA00022990"/>
    </source>
</evidence>
<keyword evidence="3" id="KW-0479">Metal-binding</keyword>
<dbReference type="GO" id="GO:0016787">
    <property type="term" value="F:hydrolase activity"/>
    <property type="evidence" value="ECO:0007669"/>
    <property type="project" value="UniProtKB-KW"/>
</dbReference>
<dbReference type="PANTHER" id="PTHR43084">
    <property type="entry name" value="PERSULFIDE DIOXYGENASE ETHE1"/>
    <property type="match status" value="1"/>
</dbReference>
<proteinExistence type="inferred from homology"/>
<keyword evidence="4" id="KW-0809">Transit peptide</keyword>
<dbReference type="InterPro" id="IPR001279">
    <property type="entry name" value="Metallo-B-lactamas"/>
</dbReference>
<evidence type="ECO:0000256" key="2">
    <source>
        <dbReference type="ARBA" id="ARBA00006759"/>
    </source>
</evidence>
<dbReference type="InterPro" id="IPR044528">
    <property type="entry name" value="POD-like_MBL-fold"/>
</dbReference>
<dbReference type="SMART" id="SM00849">
    <property type="entry name" value="Lactamase_B"/>
    <property type="match status" value="1"/>
</dbReference>
<keyword evidence="6" id="KW-0007">Acetylation</keyword>
<comment type="cofactor">
    <cofactor evidence="1">
        <name>Fe(2+)</name>
        <dbReference type="ChEBI" id="CHEBI:29033"/>
    </cofactor>
</comment>
<keyword evidence="8" id="KW-0408">Iron</keyword>
<sequence length="229" mass="25271">MFFRQLLETETSTYTYILGDPTWHEAVVIDPVLETIDEILRILDRESMRLAYVLDTHVHADHVTGASALRAHTGAQVVISRRAAAPCADVPVDDNDFIVLGDDVIRVISTPGHTPGCASYRWRDRVFTGDALLIGGCGRTDFQGGDAGALYDSITGKIFTLRDETLVYPGHDYAGRHVSCVGEEKRMNRRLAGKSREEFIAIMAELHLSKPKKIHVAVPANQRCGALNI</sequence>
<dbReference type="Gene3D" id="3.60.15.10">
    <property type="entry name" value="Ribonuclease Z/Hydroxyacylglutathione hydrolase-like"/>
    <property type="match status" value="1"/>
</dbReference>
<evidence type="ECO:0000256" key="5">
    <source>
        <dbReference type="ARBA" id="ARBA00022964"/>
    </source>
</evidence>
<dbReference type="InterPro" id="IPR036866">
    <property type="entry name" value="RibonucZ/Hydroxyglut_hydro"/>
</dbReference>
<dbReference type="CDD" id="cd07724">
    <property type="entry name" value="POD-like_MBL-fold"/>
    <property type="match status" value="1"/>
</dbReference>
<reference evidence="9 10" key="1">
    <citation type="journal article" date="2018" name="Microbiol. Resour. Announc.">
        <title>Complete Genome Sequence of Acidithiobacillus ferridurans JCM 18981.</title>
        <authorList>
            <person name="Miyauchi T."/>
            <person name="Kouzuma A."/>
            <person name="Abe T."/>
            <person name="Watanabe K."/>
        </authorList>
    </citation>
    <scope>NUCLEOTIDE SEQUENCE [LARGE SCALE GENOMIC DNA]</scope>
    <source>
        <strain evidence="10">ATCC 33020 / DSM 29468 / JCM 18981 / 11Fe</strain>
    </source>
</reference>
<evidence type="ECO:0000313" key="9">
    <source>
        <dbReference type="EMBL" id="BBF64918.1"/>
    </source>
</evidence>
<organism evidence="9 10">
    <name type="scientific">Acidithiobacillus ferridurans</name>
    <dbReference type="NCBI Taxonomy" id="1232575"/>
    <lineage>
        <taxon>Bacteria</taxon>
        <taxon>Pseudomonadati</taxon>
        <taxon>Pseudomonadota</taxon>
        <taxon>Acidithiobacillia</taxon>
        <taxon>Acidithiobacillales</taxon>
        <taxon>Acidithiobacillaceae</taxon>
        <taxon>Acidithiobacillus</taxon>
    </lineage>
</organism>
<dbReference type="RefSeq" id="WP_126604552.1">
    <property type="nucleotide sequence ID" value="NZ_AP018795.1"/>
</dbReference>
<dbReference type="GO" id="GO:0006749">
    <property type="term" value="P:glutathione metabolic process"/>
    <property type="evidence" value="ECO:0007669"/>
    <property type="project" value="InterPro"/>
</dbReference>
<dbReference type="GO" id="GO:0050313">
    <property type="term" value="F:sulfur dioxygenase activity"/>
    <property type="evidence" value="ECO:0007669"/>
    <property type="project" value="InterPro"/>
</dbReference>
<keyword evidence="10" id="KW-1185">Reference proteome</keyword>
<evidence type="ECO:0000256" key="3">
    <source>
        <dbReference type="ARBA" id="ARBA00022723"/>
    </source>
</evidence>
<keyword evidence="5" id="KW-0223">Dioxygenase</keyword>
<comment type="similarity">
    <text evidence="2">Belongs to the metallo-beta-lactamase superfamily. Glyoxalase II family.</text>
</comment>
<keyword evidence="7" id="KW-0560">Oxidoreductase</keyword>
<protein>
    <submittedName>
        <fullName evidence="9">Beta-lactamase hydrolase-like protein</fullName>
    </submittedName>
</protein>
<dbReference type="FunFam" id="3.60.15.10:FF:000013">
    <property type="entry name" value="Persulfide dioxygenase ETHE1, mitochondrial"/>
    <property type="match status" value="1"/>
</dbReference>
<dbReference type="GO" id="GO:0046872">
    <property type="term" value="F:metal ion binding"/>
    <property type="evidence" value="ECO:0007669"/>
    <property type="project" value="UniProtKB-KW"/>
</dbReference>
<evidence type="ECO:0000256" key="4">
    <source>
        <dbReference type="ARBA" id="ARBA00022946"/>
    </source>
</evidence>
<dbReference type="PANTHER" id="PTHR43084:SF1">
    <property type="entry name" value="PERSULFIDE DIOXYGENASE ETHE1, MITOCHONDRIAL"/>
    <property type="match status" value="1"/>
</dbReference>
<dbReference type="Pfam" id="PF00753">
    <property type="entry name" value="Lactamase_B"/>
    <property type="match status" value="1"/>
</dbReference>
<dbReference type="InterPro" id="IPR051682">
    <property type="entry name" value="Mito_Persulfide_Diox"/>
</dbReference>
<dbReference type="Proteomes" id="UP000280188">
    <property type="component" value="Chromosome"/>
</dbReference>
<keyword evidence="9" id="KW-0378">Hydrolase</keyword>
<name>A0A2Z6IGS5_ACIFI</name>
<evidence type="ECO:0000256" key="1">
    <source>
        <dbReference type="ARBA" id="ARBA00001954"/>
    </source>
</evidence>
<dbReference type="AlphaFoldDB" id="A0A2Z6IGS5"/>